<accession>A0A2P2PLL4</accession>
<evidence type="ECO:0000256" key="1">
    <source>
        <dbReference type="SAM" id="Phobius"/>
    </source>
</evidence>
<organism evidence="2">
    <name type="scientific">Rhizophora mucronata</name>
    <name type="common">Asiatic mangrove</name>
    <dbReference type="NCBI Taxonomy" id="61149"/>
    <lineage>
        <taxon>Eukaryota</taxon>
        <taxon>Viridiplantae</taxon>
        <taxon>Streptophyta</taxon>
        <taxon>Embryophyta</taxon>
        <taxon>Tracheophyta</taxon>
        <taxon>Spermatophyta</taxon>
        <taxon>Magnoliopsida</taxon>
        <taxon>eudicotyledons</taxon>
        <taxon>Gunneridae</taxon>
        <taxon>Pentapetalae</taxon>
        <taxon>rosids</taxon>
        <taxon>fabids</taxon>
        <taxon>Malpighiales</taxon>
        <taxon>Rhizophoraceae</taxon>
        <taxon>Rhizophora</taxon>
    </lineage>
</organism>
<feature type="transmembrane region" description="Helical" evidence="1">
    <location>
        <begin position="6"/>
        <end position="29"/>
    </location>
</feature>
<reference evidence="2" key="1">
    <citation type="submission" date="2018-02" db="EMBL/GenBank/DDBJ databases">
        <title>Rhizophora mucronata_Transcriptome.</title>
        <authorList>
            <person name="Meera S.P."/>
            <person name="Sreeshan A."/>
            <person name="Augustine A."/>
        </authorList>
    </citation>
    <scope>NUCLEOTIDE SEQUENCE</scope>
    <source>
        <tissue evidence="2">Leaf</tissue>
    </source>
</reference>
<dbReference type="EMBL" id="GGEC01075176">
    <property type="protein sequence ID" value="MBX55660.1"/>
    <property type="molecule type" value="Transcribed_RNA"/>
</dbReference>
<keyword evidence="1" id="KW-0472">Membrane</keyword>
<keyword evidence="1" id="KW-0812">Transmembrane</keyword>
<name>A0A2P2PLL4_RHIMU</name>
<protein>
    <submittedName>
        <fullName evidence="2">Uncharacterized protein</fullName>
    </submittedName>
</protein>
<keyword evidence="1" id="KW-1133">Transmembrane helix</keyword>
<dbReference type="AlphaFoldDB" id="A0A2P2PLL4"/>
<evidence type="ECO:0000313" key="2">
    <source>
        <dbReference type="EMBL" id="MBX55660.1"/>
    </source>
</evidence>
<sequence length="32" mass="3775">MEFIVWVSLLIVHLVKGSIIMDFLVLFLITHF</sequence>
<proteinExistence type="predicted"/>